<keyword evidence="9 13" id="KW-1133">Transmembrane helix</keyword>
<evidence type="ECO:0000256" key="16">
    <source>
        <dbReference type="SAM" id="Phobius"/>
    </source>
</evidence>
<feature type="compositionally biased region" description="Basic and acidic residues" evidence="15">
    <location>
        <begin position="128"/>
        <end position="143"/>
    </location>
</feature>
<evidence type="ECO:0000256" key="1">
    <source>
        <dbReference type="ARBA" id="ARBA00004533"/>
    </source>
</evidence>
<name>A0A380N032_9GAMM</name>
<evidence type="ECO:0000313" key="17">
    <source>
        <dbReference type="EMBL" id="SUO98175.1"/>
    </source>
</evidence>
<dbReference type="GO" id="GO:0017004">
    <property type="term" value="P:cytochrome complex assembly"/>
    <property type="evidence" value="ECO:0007669"/>
    <property type="project" value="UniProtKB-KW"/>
</dbReference>
<evidence type="ECO:0000256" key="14">
    <source>
        <dbReference type="PIRSR" id="PIRSR604329-50"/>
    </source>
</evidence>
<dbReference type="NCBIfam" id="NF009729">
    <property type="entry name" value="PRK13254.1-3"/>
    <property type="match status" value="1"/>
</dbReference>
<dbReference type="NCBIfam" id="NF009727">
    <property type="entry name" value="PRK13254.1-1"/>
    <property type="match status" value="1"/>
</dbReference>
<dbReference type="NCBIfam" id="NF009731">
    <property type="entry name" value="PRK13254.1-5"/>
    <property type="match status" value="1"/>
</dbReference>
<keyword evidence="6 13" id="KW-0479">Metal-binding</keyword>
<feature type="binding site" description="axial binding residue" evidence="13 14">
    <location>
        <position position="130"/>
    </location>
    <ligand>
        <name>heme</name>
        <dbReference type="ChEBI" id="CHEBI:30413"/>
    </ligand>
    <ligandPart>
        <name>Fe</name>
        <dbReference type="ChEBI" id="CHEBI:18248"/>
    </ligandPart>
</feature>
<evidence type="ECO:0000256" key="13">
    <source>
        <dbReference type="HAMAP-Rule" id="MF_01959"/>
    </source>
</evidence>
<sequence>MKPVKKKRLYLVTGIFSVCAIAIGLMIYAMGSDLNHYYSLEQIAAGEAPKDQAGIRVGGMVAAGSLQREGETLNISFRITDFRHPELPIRYSGILPDLFREGQGVIARGTLGSDGEFRATEILAKHDENYMPPEVKADMEKSGYQHKSQQGSAP</sequence>
<comment type="subcellular location">
    <subcellularLocation>
        <location evidence="1">Cell inner membrane</location>
    </subcellularLocation>
    <subcellularLocation>
        <location evidence="13">Cell membrane</location>
        <topology evidence="13">Single-pass type II membrane protein</topology>
    </subcellularLocation>
</comment>
<dbReference type="GO" id="GO:0005886">
    <property type="term" value="C:plasma membrane"/>
    <property type="evidence" value="ECO:0007669"/>
    <property type="project" value="UniProtKB-SubCell"/>
</dbReference>
<dbReference type="HAMAP" id="MF_01959">
    <property type="entry name" value="CcmE"/>
    <property type="match status" value="1"/>
</dbReference>
<dbReference type="PANTHER" id="PTHR34128">
    <property type="entry name" value="CYTOCHROME C-TYPE BIOGENESIS PROTEIN CCME HOMOLOG, MITOCHONDRIAL"/>
    <property type="match status" value="1"/>
</dbReference>
<dbReference type="GO" id="GO:0020037">
    <property type="term" value="F:heme binding"/>
    <property type="evidence" value="ECO:0007669"/>
    <property type="project" value="InterPro"/>
</dbReference>
<evidence type="ECO:0000256" key="4">
    <source>
        <dbReference type="ARBA" id="ARBA00022617"/>
    </source>
</evidence>
<feature type="compositionally biased region" description="Polar residues" evidence="15">
    <location>
        <begin position="145"/>
        <end position="154"/>
    </location>
</feature>
<evidence type="ECO:0000313" key="18">
    <source>
        <dbReference type="Proteomes" id="UP000254575"/>
    </source>
</evidence>
<accession>A0A380N032</accession>
<organism evidence="17 18">
    <name type="scientific">Suttonella indologenes</name>
    <dbReference type="NCBI Taxonomy" id="13276"/>
    <lineage>
        <taxon>Bacteria</taxon>
        <taxon>Pseudomonadati</taxon>
        <taxon>Pseudomonadota</taxon>
        <taxon>Gammaproteobacteria</taxon>
        <taxon>Cardiobacteriales</taxon>
        <taxon>Cardiobacteriaceae</taxon>
        <taxon>Suttonella</taxon>
    </lineage>
</organism>
<evidence type="ECO:0000256" key="7">
    <source>
        <dbReference type="ARBA" id="ARBA00022748"/>
    </source>
</evidence>
<keyword evidence="18" id="KW-1185">Reference proteome</keyword>
<dbReference type="FunFam" id="2.40.50.140:FF:000104">
    <property type="entry name" value="Cytochrome c-type biogenesis protein CcmE"/>
    <property type="match status" value="1"/>
</dbReference>
<feature type="region of interest" description="Disordered" evidence="15">
    <location>
        <begin position="128"/>
        <end position="154"/>
    </location>
</feature>
<evidence type="ECO:0000256" key="8">
    <source>
        <dbReference type="ARBA" id="ARBA00022968"/>
    </source>
</evidence>
<evidence type="ECO:0000256" key="5">
    <source>
        <dbReference type="ARBA" id="ARBA00022692"/>
    </source>
</evidence>
<dbReference type="InterPro" id="IPR012340">
    <property type="entry name" value="NA-bd_OB-fold"/>
</dbReference>
<evidence type="ECO:0000256" key="6">
    <source>
        <dbReference type="ARBA" id="ARBA00022723"/>
    </source>
</evidence>
<evidence type="ECO:0000256" key="12">
    <source>
        <dbReference type="ARBA" id="ARBA00056663"/>
    </source>
</evidence>
<keyword evidence="4 13" id="KW-0349">Heme</keyword>
<evidence type="ECO:0000256" key="10">
    <source>
        <dbReference type="ARBA" id="ARBA00023004"/>
    </source>
</evidence>
<feature type="topological domain" description="Extracellular" evidence="13">
    <location>
        <begin position="30"/>
        <end position="154"/>
    </location>
</feature>
<evidence type="ECO:0000256" key="2">
    <source>
        <dbReference type="ARBA" id="ARBA00022475"/>
    </source>
</evidence>
<dbReference type="OrthoDB" id="9793584at2"/>
<keyword evidence="11 13" id="KW-0472">Membrane</keyword>
<feature type="binding site" description="covalent" evidence="13 14">
    <location>
        <position position="126"/>
    </location>
    <ligand>
        <name>heme</name>
        <dbReference type="ChEBI" id="CHEBI:30413"/>
    </ligand>
</feature>
<evidence type="ECO:0000256" key="11">
    <source>
        <dbReference type="ARBA" id="ARBA00023136"/>
    </source>
</evidence>
<proteinExistence type="inferred from homology"/>
<reference evidence="17 18" key="1">
    <citation type="submission" date="2018-06" db="EMBL/GenBank/DDBJ databases">
        <authorList>
            <consortium name="Pathogen Informatics"/>
            <person name="Doyle S."/>
        </authorList>
    </citation>
    <scope>NUCLEOTIDE SEQUENCE [LARGE SCALE GENOMIC DNA]</scope>
    <source>
        <strain evidence="17 18">NCTC10717</strain>
    </source>
</reference>
<dbReference type="InterPro" id="IPR004329">
    <property type="entry name" value="CcmE"/>
</dbReference>
<dbReference type="InterPro" id="IPR036127">
    <property type="entry name" value="CcmE-like_sf"/>
</dbReference>
<keyword evidence="5 13" id="KW-0812">Transmembrane</keyword>
<feature type="transmembrane region" description="Helical" evidence="16">
    <location>
        <begin position="9"/>
        <end position="30"/>
    </location>
</feature>
<comment type="similarity">
    <text evidence="13">Belongs to the CcmE/CycJ family.</text>
</comment>
<evidence type="ECO:0000256" key="3">
    <source>
        <dbReference type="ARBA" id="ARBA00022519"/>
    </source>
</evidence>
<keyword evidence="2 13" id="KW-1003">Cell membrane</keyword>
<comment type="function">
    <text evidence="12 13">Heme chaperone required for the biogenesis of c-type cytochromes. Transiently binds heme delivered by CcmC and transfers the heme to apo-cytochromes in a process facilitated by CcmF and CcmH.</text>
</comment>
<feature type="topological domain" description="Cytoplasmic" evidence="13">
    <location>
        <begin position="1"/>
        <end position="8"/>
    </location>
</feature>
<evidence type="ECO:0000256" key="9">
    <source>
        <dbReference type="ARBA" id="ARBA00022989"/>
    </source>
</evidence>
<dbReference type="Pfam" id="PF03100">
    <property type="entry name" value="CcmE"/>
    <property type="match status" value="1"/>
</dbReference>
<dbReference type="GO" id="GO:0046872">
    <property type="term" value="F:metal ion binding"/>
    <property type="evidence" value="ECO:0007669"/>
    <property type="project" value="UniProtKB-KW"/>
</dbReference>
<dbReference type="EMBL" id="UHIA01000004">
    <property type="protein sequence ID" value="SUO98175.1"/>
    <property type="molecule type" value="Genomic_DNA"/>
</dbReference>
<keyword evidence="10 13" id="KW-0408">Iron</keyword>
<evidence type="ECO:0000256" key="15">
    <source>
        <dbReference type="SAM" id="MobiDB-lite"/>
    </source>
</evidence>
<dbReference type="GO" id="GO:0017003">
    <property type="term" value="P:protein-heme linkage"/>
    <property type="evidence" value="ECO:0007669"/>
    <property type="project" value="UniProtKB-UniRule"/>
</dbReference>
<dbReference type="RefSeq" id="WP_115219034.1">
    <property type="nucleotide sequence ID" value="NZ_UHIA01000004.1"/>
</dbReference>
<keyword evidence="8 13" id="KW-0735">Signal-anchor</keyword>
<protein>
    <recommendedName>
        <fullName evidence="13">Cytochrome c-type biogenesis protein CcmE</fullName>
    </recommendedName>
    <alternativeName>
        <fullName evidence="13">Cytochrome c maturation protein E</fullName>
    </alternativeName>
    <alternativeName>
        <fullName evidence="13">Heme chaperone CcmE</fullName>
    </alternativeName>
</protein>
<keyword evidence="3" id="KW-0997">Cell inner membrane</keyword>
<gene>
    <name evidence="13 17" type="primary">ccmE</name>
    <name evidence="13" type="synonym">cycJ</name>
    <name evidence="17" type="ORF">NCTC10717_01916</name>
</gene>
<dbReference type="AlphaFoldDB" id="A0A380N032"/>
<keyword evidence="7 13" id="KW-0201">Cytochrome c-type biogenesis</keyword>
<dbReference type="Gene3D" id="2.40.50.140">
    <property type="entry name" value="Nucleic acid-binding proteins"/>
    <property type="match status" value="1"/>
</dbReference>
<dbReference type="Proteomes" id="UP000254575">
    <property type="component" value="Unassembled WGS sequence"/>
</dbReference>
<dbReference type="PANTHER" id="PTHR34128:SF2">
    <property type="entry name" value="CYTOCHROME C-TYPE BIOGENESIS PROTEIN CCME HOMOLOG, MITOCHONDRIAL"/>
    <property type="match status" value="1"/>
</dbReference>
<dbReference type="SUPFAM" id="SSF82093">
    <property type="entry name" value="Heme chaperone CcmE"/>
    <property type="match status" value="1"/>
</dbReference>